<dbReference type="EMBL" id="CCYD01001336">
    <property type="protein sequence ID" value="CEG44767.1"/>
    <property type="molecule type" value="Genomic_DNA"/>
</dbReference>
<name>A0A0P1ASB8_PLAHL</name>
<accession>A0A0P1ASB8</accession>
<proteinExistence type="predicted"/>
<sequence>MKRVRSLFLLLGDMFDDLEYLRECNHFFPENTEVLQLQQREGQFVLTARKLALNH</sequence>
<dbReference type="GeneID" id="36396160"/>
<dbReference type="AlphaFoldDB" id="A0A0P1ASB8"/>
<keyword evidence="2" id="KW-1185">Reference proteome</keyword>
<dbReference type="RefSeq" id="XP_024581136.1">
    <property type="nucleotide sequence ID" value="XM_024730905.1"/>
</dbReference>
<dbReference type="Proteomes" id="UP000054928">
    <property type="component" value="Unassembled WGS sequence"/>
</dbReference>
<protein>
    <submittedName>
        <fullName evidence="1">Uncharacterized protein</fullName>
    </submittedName>
</protein>
<organism evidence="1 2">
    <name type="scientific">Plasmopara halstedii</name>
    <name type="common">Downy mildew of sunflower</name>
    <dbReference type="NCBI Taxonomy" id="4781"/>
    <lineage>
        <taxon>Eukaryota</taxon>
        <taxon>Sar</taxon>
        <taxon>Stramenopiles</taxon>
        <taxon>Oomycota</taxon>
        <taxon>Peronosporomycetes</taxon>
        <taxon>Peronosporales</taxon>
        <taxon>Peronosporaceae</taxon>
        <taxon>Plasmopara</taxon>
    </lineage>
</organism>
<evidence type="ECO:0000313" key="1">
    <source>
        <dbReference type="EMBL" id="CEG44767.1"/>
    </source>
</evidence>
<evidence type="ECO:0000313" key="2">
    <source>
        <dbReference type="Proteomes" id="UP000054928"/>
    </source>
</evidence>
<reference evidence="2" key="1">
    <citation type="submission" date="2014-09" db="EMBL/GenBank/DDBJ databases">
        <authorList>
            <person name="Sharma Rahul"/>
            <person name="Thines Marco"/>
        </authorList>
    </citation>
    <scope>NUCLEOTIDE SEQUENCE [LARGE SCALE GENOMIC DNA]</scope>
</reference>